<dbReference type="InterPro" id="IPR009057">
    <property type="entry name" value="Homeodomain-like_sf"/>
</dbReference>
<dbReference type="InterPro" id="IPR032687">
    <property type="entry name" value="AraC-type_N"/>
</dbReference>
<protein>
    <submittedName>
        <fullName evidence="5">AraC family transcriptional regulator</fullName>
    </submittedName>
</protein>
<evidence type="ECO:0000259" key="4">
    <source>
        <dbReference type="PROSITE" id="PS01124"/>
    </source>
</evidence>
<name>A0A1S4VIP9_9MYCO</name>
<dbReference type="InterPro" id="IPR018060">
    <property type="entry name" value="HTH_AraC"/>
</dbReference>
<proteinExistence type="predicted"/>
<dbReference type="SMART" id="SM00342">
    <property type="entry name" value="HTH_ARAC"/>
    <property type="match status" value="1"/>
</dbReference>
<dbReference type="EMBL" id="MVII01000024">
    <property type="protein sequence ID" value="ORB53434.1"/>
    <property type="molecule type" value="Genomic_DNA"/>
</dbReference>
<evidence type="ECO:0000313" key="6">
    <source>
        <dbReference type="Proteomes" id="UP000192434"/>
    </source>
</evidence>
<dbReference type="PRINTS" id="PR00032">
    <property type="entry name" value="HTHARAC"/>
</dbReference>
<reference evidence="5 6" key="1">
    <citation type="submission" date="2016-12" db="EMBL/GenBank/DDBJ databases">
        <title>The new phylogeny of genus Mycobacterium.</title>
        <authorList>
            <person name="Tortoli E."/>
            <person name="Trovato A."/>
            <person name="Cirillo D.M."/>
        </authorList>
    </citation>
    <scope>NUCLEOTIDE SEQUENCE [LARGE SCALE GENOMIC DNA]</scope>
    <source>
        <strain evidence="5 6">CCUG 66554</strain>
    </source>
</reference>
<sequence>MREWSIPARWGTAALDLTREQGWDAAEMLVAAGISPRFLAGELTQISVEQLRILVHDIFSRIEDESFGVSGVPIPLGTTQVLLFSLASCGNIDAAIVRSTAFRDAIPVVPTMTVTRSGDLATVAIDLSYLQITDITVTEWLLALAIRGMSWATMRRIRAHHVCFPHPRPDGASDYHPMFKAPAEYGCDTLSLVFDAEHLDAPILRSEEEITTIRDRPEEIIFGSGRYDHQLPDRIGRIIKSAVGQQIPSVDEIARTLSMTPSSLQRTLRTEFGTSVREIRDTTLRDEAIKSLKIGTETLTDISARLGFSEVSAFTRAFRRWTGASPAQYRNDARSVK</sequence>
<dbReference type="STRING" id="1578165.BKG68_22065"/>
<dbReference type="Pfam" id="PF12625">
    <property type="entry name" value="Arabinose_bd"/>
    <property type="match status" value="1"/>
</dbReference>
<gene>
    <name evidence="5" type="ORF">BST43_17980</name>
</gene>
<dbReference type="OrthoDB" id="5241536at2"/>
<dbReference type="SUPFAM" id="SSF46689">
    <property type="entry name" value="Homeodomain-like"/>
    <property type="match status" value="1"/>
</dbReference>
<dbReference type="AlphaFoldDB" id="A0A1S4VIP9"/>
<dbReference type="PANTHER" id="PTHR47894:SF1">
    <property type="entry name" value="HTH-TYPE TRANSCRIPTIONAL REGULATOR VQSM"/>
    <property type="match status" value="1"/>
</dbReference>
<dbReference type="GO" id="GO:0000976">
    <property type="term" value="F:transcription cis-regulatory region binding"/>
    <property type="evidence" value="ECO:0007669"/>
    <property type="project" value="TreeGrafter"/>
</dbReference>
<evidence type="ECO:0000256" key="1">
    <source>
        <dbReference type="ARBA" id="ARBA00023015"/>
    </source>
</evidence>
<dbReference type="GO" id="GO:0003700">
    <property type="term" value="F:DNA-binding transcription factor activity"/>
    <property type="evidence" value="ECO:0007669"/>
    <property type="project" value="InterPro"/>
</dbReference>
<evidence type="ECO:0000313" key="5">
    <source>
        <dbReference type="EMBL" id="ORB53434.1"/>
    </source>
</evidence>
<evidence type="ECO:0000256" key="2">
    <source>
        <dbReference type="ARBA" id="ARBA00023125"/>
    </source>
</evidence>
<dbReference type="Proteomes" id="UP000192434">
    <property type="component" value="Unassembled WGS sequence"/>
</dbReference>
<dbReference type="RefSeq" id="WP_083017959.1">
    <property type="nucleotide sequence ID" value="NZ_CP010271.1"/>
</dbReference>
<feature type="domain" description="HTH araC/xylS-type" evidence="4">
    <location>
        <begin position="233"/>
        <end position="332"/>
    </location>
</feature>
<organism evidence="5 6">
    <name type="scientific">Mycobacteroides saopaulense</name>
    <dbReference type="NCBI Taxonomy" id="1578165"/>
    <lineage>
        <taxon>Bacteria</taxon>
        <taxon>Bacillati</taxon>
        <taxon>Actinomycetota</taxon>
        <taxon>Actinomycetes</taxon>
        <taxon>Mycobacteriales</taxon>
        <taxon>Mycobacteriaceae</taxon>
        <taxon>Mycobacteroides</taxon>
    </lineage>
</organism>
<keyword evidence="1" id="KW-0805">Transcription regulation</keyword>
<keyword evidence="2" id="KW-0238">DNA-binding</keyword>
<dbReference type="Gene3D" id="1.10.10.60">
    <property type="entry name" value="Homeodomain-like"/>
    <property type="match status" value="1"/>
</dbReference>
<dbReference type="PROSITE" id="PS01124">
    <property type="entry name" value="HTH_ARAC_FAMILY_2"/>
    <property type="match status" value="1"/>
</dbReference>
<evidence type="ECO:0000256" key="3">
    <source>
        <dbReference type="ARBA" id="ARBA00023163"/>
    </source>
</evidence>
<keyword evidence="3" id="KW-0804">Transcription</keyword>
<dbReference type="PANTHER" id="PTHR47894">
    <property type="entry name" value="HTH-TYPE TRANSCRIPTIONAL REGULATOR GADX"/>
    <property type="match status" value="1"/>
</dbReference>
<dbReference type="InterPro" id="IPR020449">
    <property type="entry name" value="Tscrpt_reg_AraC-type_HTH"/>
</dbReference>
<comment type="caution">
    <text evidence="5">The sequence shown here is derived from an EMBL/GenBank/DDBJ whole genome shotgun (WGS) entry which is preliminary data.</text>
</comment>
<dbReference type="GO" id="GO:0005829">
    <property type="term" value="C:cytosol"/>
    <property type="evidence" value="ECO:0007669"/>
    <property type="project" value="TreeGrafter"/>
</dbReference>
<dbReference type="KEGG" id="msao:MYCSP_03125"/>
<accession>A0A1S4VIP9</accession>
<dbReference type="Pfam" id="PF12833">
    <property type="entry name" value="HTH_18"/>
    <property type="match status" value="1"/>
</dbReference>